<accession>A0A243A2W5</accession>
<organism evidence="2 3">
    <name type="scientific">Bacillus thuringiensis serovar navarrensis</name>
    <dbReference type="NCBI Taxonomy" id="339658"/>
    <lineage>
        <taxon>Bacteria</taxon>
        <taxon>Bacillati</taxon>
        <taxon>Bacillota</taxon>
        <taxon>Bacilli</taxon>
        <taxon>Bacillales</taxon>
        <taxon>Bacillaceae</taxon>
        <taxon>Bacillus</taxon>
        <taxon>Bacillus cereus group</taxon>
    </lineage>
</organism>
<dbReference type="EMBL" id="NFDG01000129">
    <property type="protein sequence ID" value="OTY11327.1"/>
    <property type="molecule type" value="Genomic_DNA"/>
</dbReference>
<proteinExistence type="predicted"/>
<comment type="caution">
    <text evidence="2">The sequence shown here is derived from an EMBL/GenBank/DDBJ whole genome shotgun (WGS) entry which is preliminary data.</text>
</comment>
<dbReference type="AlphaFoldDB" id="A0A243A2W5"/>
<keyword evidence="1" id="KW-1133">Transmembrane helix</keyword>
<keyword evidence="1" id="KW-0472">Membrane</keyword>
<gene>
    <name evidence="2" type="ORF">BK732_28035</name>
</gene>
<keyword evidence="1" id="KW-0812">Transmembrane</keyword>
<name>A0A243A2W5_BACTU</name>
<protein>
    <submittedName>
        <fullName evidence="2">Phosphohistidine phosphatase</fullName>
    </submittedName>
</protein>
<evidence type="ECO:0000313" key="2">
    <source>
        <dbReference type="EMBL" id="OTY11327.1"/>
    </source>
</evidence>
<feature type="transmembrane region" description="Helical" evidence="1">
    <location>
        <begin position="12"/>
        <end position="39"/>
    </location>
</feature>
<evidence type="ECO:0000313" key="3">
    <source>
        <dbReference type="Proteomes" id="UP000194860"/>
    </source>
</evidence>
<sequence length="45" mass="4923">MKKIRIISGIALVITLILLFGLLFLESVVLHLSVIGTAWPTSESE</sequence>
<evidence type="ECO:0000256" key="1">
    <source>
        <dbReference type="SAM" id="Phobius"/>
    </source>
</evidence>
<reference evidence="2 3" key="1">
    <citation type="submission" date="2016-10" db="EMBL/GenBank/DDBJ databases">
        <title>Comparative genomics of Bacillus thuringiensis reveals a path to pathogens against multiple invertebrate hosts.</title>
        <authorList>
            <person name="Zheng J."/>
            <person name="Gao Q."/>
            <person name="Liu H."/>
            <person name="Peng D."/>
            <person name="Ruan L."/>
            <person name="Sun M."/>
        </authorList>
    </citation>
    <scope>NUCLEOTIDE SEQUENCE [LARGE SCALE GENOMIC DNA]</scope>
    <source>
        <strain evidence="2">BGSC 4BM1</strain>
    </source>
</reference>
<dbReference type="Proteomes" id="UP000194860">
    <property type="component" value="Unassembled WGS sequence"/>
</dbReference>